<dbReference type="Proteomes" id="UP000244811">
    <property type="component" value="Chromosome 1"/>
</dbReference>
<accession>A0A976SI67</accession>
<name>A0A976SI67_THEOR</name>
<evidence type="ECO:0000313" key="2">
    <source>
        <dbReference type="Proteomes" id="UP000244811"/>
    </source>
</evidence>
<dbReference type="EMBL" id="CP056069">
    <property type="protein sequence ID" value="UVC49322.1"/>
    <property type="molecule type" value="Genomic_DNA"/>
</dbReference>
<gene>
    <name evidence="1" type="ORF">MACK_003148</name>
</gene>
<organism evidence="1 2">
    <name type="scientific">Theileria orientalis</name>
    <dbReference type="NCBI Taxonomy" id="68886"/>
    <lineage>
        <taxon>Eukaryota</taxon>
        <taxon>Sar</taxon>
        <taxon>Alveolata</taxon>
        <taxon>Apicomplexa</taxon>
        <taxon>Aconoidasida</taxon>
        <taxon>Piroplasmida</taxon>
        <taxon>Theileriidae</taxon>
        <taxon>Theileria</taxon>
    </lineage>
</organism>
<proteinExistence type="predicted"/>
<sequence length="22" mass="2734">MIHIIMKVYGYVFDISIRIYMK</sequence>
<reference evidence="1" key="1">
    <citation type="submission" date="2022-07" db="EMBL/GenBank/DDBJ databases">
        <title>Evaluation of T. orientalis genome assembly methods using nanopore sequencing and analysis of variation between genomes.</title>
        <authorList>
            <person name="Yam J."/>
            <person name="Micallef M.L."/>
            <person name="Liu M."/>
            <person name="Djordjevic S.P."/>
            <person name="Bogema D.R."/>
            <person name="Jenkins C."/>
        </authorList>
    </citation>
    <scope>NUCLEOTIDE SEQUENCE</scope>
    <source>
        <strain evidence="1">Goon Nure</strain>
    </source>
</reference>
<protein>
    <submittedName>
        <fullName evidence="1">Uncharacterized protein</fullName>
    </submittedName>
</protein>
<evidence type="ECO:0000313" key="1">
    <source>
        <dbReference type="EMBL" id="UVC49322.1"/>
    </source>
</evidence>
<dbReference type="AlphaFoldDB" id="A0A976SI67"/>